<dbReference type="GO" id="GO:0046872">
    <property type="term" value="F:metal ion binding"/>
    <property type="evidence" value="ECO:0007669"/>
    <property type="project" value="UniProtKB-KW"/>
</dbReference>
<protein>
    <submittedName>
        <fullName evidence="6">Glutaredoxin</fullName>
    </submittedName>
</protein>
<dbReference type="GO" id="GO:0006879">
    <property type="term" value="P:intracellular iron ion homeostasis"/>
    <property type="evidence" value="ECO:0007669"/>
    <property type="project" value="TreeGrafter"/>
</dbReference>
<keyword evidence="3" id="KW-0411">Iron-sulfur</keyword>
<reference evidence="6" key="1">
    <citation type="submission" date="2014-09" db="EMBL/GenBank/DDBJ databases">
        <title>Draft genome sequence of an oleaginous Mucoromycotina fungus Mucor ambiguus NBRC6742.</title>
        <authorList>
            <person name="Takeda I."/>
            <person name="Yamane N."/>
            <person name="Morita T."/>
            <person name="Tamano K."/>
            <person name="Machida M."/>
            <person name="Baker S."/>
            <person name="Koike H."/>
        </authorList>
    </citation>
    <scope>NUCLEOTIDE SEQUENCE</scope>
    <source>
        <strain evidence="6">NBRC 6742</strain>
    </source>
</reference>
<dbReference type="InterPro" id="IPR036249">
    <property type="entry name" value="Thioredoxin-like_sf"/>
</dbReference>
<dbReference type="GO" id="GO:0015036">
    <property type="term" value="F:disulfide oxidoreductase activity"/>
    <property type="evidence" value="ECO:0007669"/>
    <property type="project" value="UniProtKB-ARBA"/>
</dbReference>
<dbReference type="EMBL" id="DF836336">
    <property type="protein sequence ID" value="GAN03734.1"/>
    <property type="molecule type" value="Genomic_DNA"/>
</dbReference>
<dbReference type="Pfam" id="PF00462">
    <property type="entry name" value="Glutaredoxin"/>
    <property type="match status" value="1"/>
</dbReference>
<keyword evidence="7" id="KW-1185">Reference proteome</keyword>
<keyword evidence="1" id="KW-0479">Metal-binding</keyword>
<keyword evidence="2" id="KW-0408">Iron</keyword>
<dbReference type="InterPro" id="IPR002109">
    <property type="entry name" value="Glutaredoxin"/>
</dbReference>
<evidence type="ECO:0000256" key="2">
    <source>
        <dbReference type="ARBA" id="ARBA00023004"/>
    </source>
</evidence>
<name>A0A0C9M976_9FUNG</name>
<dbReference type="InterPro" id="IPR004480">
    <property type="entry name" value="Monothiol_GRX-rel"/>
</dbReference>
<dbReference type="SUPFAM" id="SSF52833">
    <property type="entry name" value="Thioredoxin-like"/>
    <property type="match status" value="2"/>
</dbReference>
<dbReference type="Pfam" id="PF00085">
    <property type="entry name" value="Thioredoxin"/>
    <property type="match status" value="1"/>
</dbReference>
<dbReference type="GO" id="GO:0051537">
    <property type="term" value="F:2 iron, 2 sulfur cluster binding"/>
    <property type="evidence" value="ECO:0007669"/>
    <property type="project" value="TreeGrafter"/>
</dbReference>
<dbReference type="PANTHER" id="PTHR10293">
    <property type="entry name" value="GLUTAREDOXIN FAMILY MEMBER"/>
    <property type="match status" value="1"/>
</dbReference>
<dbReference type="FunFam" id="3.40.30.10:FF:000012">
    <property type="entry name" value="Monothiol glutaredoxin"/>
    <property type="match status" value="1"/>
</dbReference>
<sequence length="217" mass="24711">MPIIYNITTERQFKRLVSKADTIHVLNFWATKAEPCKQMNEVFRVLADRFPSLTYIQIEAEEFPAISQSMSVESVPSFLIVKDNQVLNSVEGAKAAELSNLVAKYNNEQGSNQQTISDNELEFRLRDLIQTDRIMVFMKGSPSKPRCGFSRQVVELLTELQVKYSSFDILTDDQVRQGLKTLSDWPTYPQIYVKGELVGGLDLLKEMIASGEFQDMV</sequence>
<evidence type="ECO:0000313" key="7">
    <source>
        <dbReference type="Proteomes" id="UP000053815"/>
    </source>
</evidence>
<evidence type="ECO:0000259" key="4">
    <source>
        <dbReference type="Pfam" id="PF00085"/>
    </source>
</evidence>
<dbReference type="PANTHER" id="PTHR10293:SF73">
    <property type="entry name" value="GLUTAREDOXIN-3"/>
    <property type="match status" value="1"/>
</dbReference>
<evidence type="ECO:0000259" key="5">
    <source>
        <dbReference type="Pfam" id="PF00462"/>
    </source>
</evidence>
<dbReference type="STRING" id="91626.A0A0C9M976"/>
<feature type="domain" description="Thioredoxin" evidence="4">
    <location>
        <begin position="7"/>
        <end position="102"/>
    </location>
</feature>
<evidence type="ECO:0000313" key="6">
    <source>
        <dbReference type="EMBL" id="GAN03734.1"/>
    </source>
</evidence>
<accession>A0A0C9M976</accession>
<proteinExistence type="predicted"/>
<feature type="domain" description="Glutaredoxin" evidence="5">
    <location>
        <begin position="134"/>
        <end position="198"/>
    </location>
</feature>
<dbReference type="GO" id="GO:0005829">
    <property type="term" value="C:cytosol"/>
    <property type="evidence" value="ECO:0007669"/>
    <property type="project" value="TreeGrafter"/>
</dbReference>
<evidence type="ECO:0000256" key="1">
    <source>
        <dbReference type="ARBA" id="ARBA00022723"/>
    </source>
</evidence>
<dbReference type="InterPro" id="IPR013766">
    <property type="entry name" value="Thioredoxin_domain"/>
</dbReference>
<dbReference type="Gene3D" id="3.40.30.10">
    <property type="entry name" value="Glutaredoxin"/>
    <property type="match status" value="2"/>
</dbReference>
<dbReference type="NCBIfam" id="TIGR00365">
    <property type="entry name" value="Grx4 family monothiol glutaredoxin"/>
    <property type="match status" value="1"/>
</dbReference>
<gene>
    <name evidence="6" type="ORF">MAM1_0047d03189</name>
</gene>
<organism evidence="6">
    <name type="scientific">Mucor ambiguus</name>
    <dbReference type="NCBI Taxonomy" id="91626"/>
    <lineage>
        <taxon>Eukaryota</taxon>
        <taxon>Fungi</taxon>
        <taxon>Fungi incertae sedis</taxon>
        <taxon>Mucoromycota</taxon>
        <taxon>Mucoromycotina</taxon>
        <taxon>Mucoromycetes</taxon>
        <taxon>Mucorales</taxon>
        <taxon>Mucorineae</taxon>
        <taxon>Mucoraceae</taxon>
        <taxon>Mucor</taxon>
    </lineage>
</organism>
<dbReference type="PROSITE" id="PS51354">
    <property type="entry name" value="GLUTAREDOXIN_2"/>
    <property type="match status" value="1"/>
</dbReference>
<dbReference type="OrthoDB" id="415696at2759"/>
<evidence type="ECO:0000256" key="3">
    <source>
        <dbReference type="ARBA" id="ARBA00023014"/>
    </source>
</evidence>
<dbReference type="AlphaFoldDB" id="A0A0C9M976"/>
<dbReference type="Proteomes" id="UP000053815">
    <property type="component" value="Unassembled WGS sequence"/>
</dbReference>
<dbReference type="GO" id="GO:0005634">
    <property type="term" value="C:nucleus"/>
    <property type="evidence" value="ECO:0007669"/>
    <property type="project" value="TreeGrafter"/>
</dbReference>
<dbReference type="InterPro" id="IPR033658">
    <property type="entry name" value="GRX_PICOT-like"/>
</dbReference>
<dbReference type="CDD" id="cd03028">
    <property type="entry name" value="GRX_PICOT_like"/>
    <property type="match status" value="1"/>
</dbReference>